<dbReference type="InterPro" id="IPR036388">
    <property type="entry name" value="WH-like_DNA-bd_sf"/>
</dbReference>
<evidence type="ECO:0000256" key="2">
    <source>
        <dbReference type="ARBA" id="ARBA00022614"/>
    </source>
</evidence>
<feature type="domain" description="Disease resistance N-terminal" evidence="8">
    <location>
        <begin position="9"/>
        <end position="85"/>
    </location>
</feature>
<dbReference type="SUPFAM" id="SSF52058">
    <property type="entry name" value="L domain-like"/>
    <property type="match status" value="1"/>
</dbReference>
<feature type="domain" description="NB-ARC" evidence="7">
    <location>
        <begin position="178"/>
        <end position="326"/>
    </location>
</feature>
<dbReference type="GO" id="GO:0002758">
    <property type="term" value="P:innate immune response-activating signaling pathway"/>
    <property type="evidence" value="ECO:0007669"/>
    <property type="project" value="UniProtKB-ARBA"/>
</dbReference>
<name>A0A8T0PAT3_PANVG</name>
<keyword evidence="2" id="KW-0433">Leucine-rich repeat</keyword>
<dbReference type="SUPFAM" id="SSF52540">
    <property type="entry name" value="P-loop containing nucleoside triphosphate hydrolases"/>
    <property type="match status" value="1"/>
</dbReference>
<comment type="similarity">
    <text evidence="1">Belongs to the disease resistance NB-LRR family.</text>
</comment>
<evidence type="ECO:0000259" key="7">
    <source>
        <dbReference type="Pfam" id="PF00931"/>
    </source>
</evidence>
<dbReference type="Pfam" id="PF23559">
    <property type="entry name" value="WHD_DRP"/>
    <property type="match status" value="1"/>
</dbReference>
<accession>A0A8T0PAT3</accession>
<comment type="caution">
    <text evidence="11">The sequence shown here is derived from an EMBL/GenBank/DDBJ whole genome shotgun (WGS) entry which is preliminary data.</text>
</comment>
<evidence type="ECO:0000256" key="1">
    <source>
        <dbReference type="ARBA" id="ARBA00008894"/>
    </source>
</evidence>
<proteinExistence type="inferred from homology"/>
<evidence type="ECO:0000256" key="4">
    <source>
        <dbReference type="ARBA" id="ARBA00022741"/>
    </source>
</evidence>
<gene>
    <name evidence="11" type="ORF">PVAP13_8NG295068</name>
</gene>
<dbReference type="Gene3D" id="1.10.10.10">
    <property type="entry name" value="Winged helix-like DNA-binding domain superfamily/Winged helix DNA-binding domain"/>
    <property type="match status" value="1"/>
</dbReference>
<dbReference type="EMBL" id="CM029052">
    <property type="protein sequence ID" value="KAG2559251.1"/>
    <property type="molecule type" value="Genomic_DNA"/>
</dbReference>
<dbReference type="InterPro" id="IPR058922">
    <property type="entry name" value="WHD_DRP"/>
</dbReference>
<evidence type="ECO:0000259" key="9">
    <source>
        <dbReference type="Pfam" id="PF23559"/>
    </source>
</evidence>
<evidence type="ECO:0000259" key="8">
    <source>
        <dbReference type="Pfam" id="PF18052"/>
    </source>
</evidence>
<organism evidence="11 12">
    <name type="scientific">Panicum virgatum</name>
    <name type="common">Blackwell switchgrass</name>
    <dbReference type="NCBI Taxonomy" id="38727"/>
    <lineage>
        <taxon>Eukaryota</taxon>
        <taxon>Viridiplantae</taxon>
        <taxon>Streptophyta</taxon>
        <taxon>Embryophyta</taxon>
        <taxon>Tracheophyta</taxon>
        <taxon>Spermatophyta</taxon>
        <taxon>Magnoliopsida</taxon>
        <taxon>Liliopsida</taxon>
        <taxon>Poales</taxon>
        <taxon>Poaceae</taxon>
        <taxon>PACMAD clade</taxon>
        <taxon>Panicoideae</taxon>
        <taxon>Panicodae</taxon>
        <taxon>Paniceae</taxon>
        <taxon>Panicinae</taxon>
        <taxon>Panicum</taxon>
        <taxon>Panicum sect. Hiantes</taxon>
    </lineage>
</organism>
<keyword evidence="3" id="KW-0677">Repeat</keyword>
<dbReference type="Proteomes" id="UP000823388">
    <property type="component" value="Chromosome 8N"/>
</dbReference>
<dbReference type="InterPro" id="IPR038005">
    <property type="entry name" value="RX-like_CC"/>
</dbReference>
<keyword evidence="6" id="KW-0175">Coiled coil</keyword>
<dbReference type="InterPro" id="IPR041118">
    <property type="entry name" value="Rx_N"/>
</dbReference>
<reference evidence="11" key="1">
    <citation type="submission" date="2020-05" db="EMBL/GenBank/DDBJ databases">
        <title>WGS assembly of Panicum virgatum.</title>
        <authorList>
            <person name="Lovell J.T."/>
            <person name="Jenkins J."/>
            <person name="Shu S."/>
            <person name="Juenger T.E."/>
            <person name="Schmutz J."/>
        </authorList>
    </citation>
    <scope>NUCLEOTIDE SEQUENCE</scope>
    <source>
        <strain evidence="11">AP13</strain>
    </source>
</reference>
<dbReference type="PRINTS" id="PR00364">
    <property type="entry name" value="DISEASERSIST"/>
</dbReference>
<dbReference type="CDD" id="cd14798">
    <property type="entry name" value="RX-CC_like"/>
    <property type="match status" value="1"/>
</dbReference>
<evidence type="ECO:0000259" key="10">
    <source>
        <dbReference type="Pfam" id="PF23598"/>
    </source>
</evidence>
<dbReference type="InterPro" id="IPR027417">
    <property type="entry name" value="P-loop_NTPase"/>
</dbReference>
<dbReference type="InterPro" id="IPR055414">
    <property type="entry name" value="LRR_R13L4/SHOC2-like"/>
</dbReference>
<dbReference type="FunFam" id="1.10.10.10:FF:000322">
    <property type="entry name" value="Probable disease resistance protein At1g63360"/>
    <property type="match status" value="1"/>
</dbReference>
<dbReference type="InterPro" id="IPR002182">
    <property type="entry name" value="NB-ARC"/>
</dbReference>
<keyword evidence="12" id="KW-1185">Reference proteome</keyword>
<dbReference type="Pfam" id="PF18052">
    <property type="entry name" value="Rx_N"/>
    <property type="match status" value="1"/>
</dbReference>
<dbReference type="InterPro" id="IPR044974">
    <property type="entry name" value="Disease_R_plants"/>
</dbReference>
<dbReference type="Gene3D" id="3.40.50.300">
    <property type="entry name" value="P-loop containing nucleotide triphosphate hydrolases"/>
    <property type="match status" value="1"/>
</dbReference>
<dbReference type="PANTHER" id="PTHR23155:SF909">
    <property type="entry name" value="OS11G0673900 PROTEIN"/>
    <property type="match status" value="1"/>
</dbReference>
<evidence type="ECO:0000256" key="5">
    <source>
        <dbReference type="ARBA" id="ARBA00022821"/>
    </source>
</evidence>
<dbReference type="GO" id="GO:0043531">
    <property type="term" value="F:ADP binding"/>
    <property type="evidence" value="ECO:0007669"/>
    <property type="project" value="InterPro"/>
</dbReference>
<evidence type="ECO:0000313" key="11">
    <source>
        <dbReference type="EMBL" id="KAG2559251.1"/>
    </source>
</evidence>
<dbReference type="InterPro" id="IPR032675">
    <property type="entry name" value="LRR_dom_sf"/>
</dbReference>
<dbReference type="Pfam" id="PF00931">
    <property type="entry name" value="NB-ARC"/>
    <property type="match status" value="1"/>
</dbReference>
<protein>
    <submittedName>
        <fullName evidence="11">Uncharacterized protein</fullName>
    </submittedName>
</protein>
<feature type="domain" description="Disease resistance protein winged helix" evidence="9">
    <location>
        <begin position="411"/>
        <end position="480"/>
    </location>
</feature>
<evidence type="ECO:0000256" key="6">
    <source>
        <dbReference type="ARBA" id="ARBA00023054"/>
    </source>
</evidence>
<evidence type="ECO:0000313" key="12">
    <source>
        <dbReference type="Proteomes" id="UP000823388"/>
    </source>
</evidence>
<keyword evidence="4" id="KW-0547">Nucleotide-binding</keyword>
<dbReference type="AlphaFoldDB" id="A0A8T0PAT3"/>
<keyword evidence="5" id="KW-0611">Plant defense</keyword>
<dbReference type="GO" id="GO:0009626">
    <property type="term" value="P:plant-type hypersensitive response"/>
    <property type="evidence" value="ECO:0007669"/>
    <property type="project" value="UniProtKB-ARBA"/>
</dbReference>
<evidence type="ECO:0000256" key="3">
    <source>
        <dbReference type="ARBA" id="ARBA00022737"/>
    </source>
</evidence>
<feature type="domain" description="Disease resistance R13L4/SHOC-2-like LRR" evidence="10">
    <location>
        <begin position="545"/>
        <end position="922"/>
    </location>
</feature>
<dbReference type="Pfam" id="PF23598">
    <property type="entry name" value="LRR_14"/>
    <property type="match status" value="1"/>
</dbReference>
<dbReference type="Gene3D" id="3.80.10.10">
    <property type="entry name" value="Ribonuclease Inhibitor"/>
    <property type="match status" value="1"/>
</dbReference>
<dbReference type="PANTHER" id="PTHR23155">
    <property type="entry name" value="DISEASE RESISTANCE PROTEIN RP"/>
    <property type="match status" value="1"/>
</dbReference>
<sequence>MATILESLVGSCAKKLQDVISEEAILILGVKQELTELQRRMEQIRHFLKDAEQRSTKESVVNNWLSLLRDAMYDANDIIDLARSEGSKLLTDHSLSLSSKSNTCTGLSLSSCFSNIQTRHEIAVKIRSLNKRIDNISKDKVFTSLASTQFTEKVSAPKHKRSSSLVEPNLVGKEVTYACRKLVDLLLEHKEKRSYKIAIVGTGEVGKTTLAQKIYNDQKINYSEITMLKEILRKMEVQYMQDEQIDEFQSKLKFAIKEKSFFLVLDHVWQTDAWENLRIPLHAAVTGIVLLTSRLDTVAAEIGVDHTHRVDLMSVDVGWELLWKSMGINQEEVKNLRHLGIDIVRRCGHLPLAIKVIARFLASKELTENEWNKFSRKDAWSMSKLEIPSALLISYEELPLCLKQCFVYFAMFPEDAIILHNGITRMWVAEGFIDEQDGQLLEDTAEEYYYELIYRNLLQPNYFNVDFSECKVHDLLRQLACHLSREECFVGDPESIRVNVLSKFGCISAVTMKDMVVLPSMDKDQYKVRTWITSYEKPHRVNNTIFRRLPYIRILDLTGSVIQSIPNCVGRLIHLRLLDLDGTDISYLPESICSLINHQILNLRRCDALHSLPLGITRLCNLRRLGLVGTPINQVPKGIAKLKLLNDIEEYRVGGSSNHSARTQDGWSLEELGPLVQLRKLDMIKLERASPCSADSLLLDKKFLKQLSFSCAEPTDESYREEDVINIERTLEKLIPLQSIENIGILNFFGRRFPTWLDTAIHFSSLKCLLLVHCKSCVHLPPIGKLPNLKYLKIKGASAVTKIGPEFVGYCVGNPGSAEAVAFPKLEGLVIEDMPNWEEWTFVVEGEEATAVGKEGGEDGAAAKQKGEAPRPRMQLLPRLKMLELDRCPKPRALPLEVDSIKVVENLSFLSEVLVIAGCEGLETVLNIPQVRRMNVQLCPKLRCVERLDSLREMFLTEDMQDISSRWLPGLQERHQQLHGEDMDVYTWS</sequence>
<dbReference type="Gene3D" id="1.20.5.4130">
    <property type="match status" value="1"/>
</dbReference>
<dbReference type="GO" id="GO:0042742">
    <property type="term" value="P:defense response to bacterium"/>
    <property type="evidence" value="ECO:0007669"/>
    <property type="project" value="UniProtKB-ARBA"/>
</dbReference>